<accession>A0AAE6EID0</accession>
<dbReference type="PANTHER" id="PTHR30024">
    <property type="entry name" value="ALIPHATIC SULFONATES-BINDING PROTEIN-RELATED"/>
    <property type="match status" value="1"/>
</dbReference>
<name>A0AAE6EID0_AGRTU</name>
<proteinExistence type="inferred from homology"/>
<evidence type="ECO:0000256" key="1">
    <source>
        <dbReference type="ARBA" id="ARBA00004418"/>
    </source>
</evidence>
<evidence type="ECO:0000313" key="6">
    <source>
        <dbReference type="Proteomes" id="UP000298579"/>
    </source>
</evidence>
<comment type="subcellular location">
    <subcellularLocation>
        <location evidence="1">Periplasm</location>
    </subcellularLocation>
</comment>
<dbReference type="AlphaFoldDB" id="A0AAE6EID0"/>
<dbReference type="GO" id="GO:0042597">
    <property type="term" value="C:periplasmic space"/>
    <property type="evidence" value="ECO:0007669"/>
    <property type="project" value="UniProtKB-SubCell"/>
</dbReference>
<evidence type="ECO:0000256" key="3">
    <source>
        <dbReference type="ARBA" id="ARBA00022729"/>
    </source>
</evidence>
<reference evidence="5 6" key="1">
    <citation type="submission" date="2019-04" db="EMBL/GenBank/DDBJ databases">
        <title>Complete genome sequence of Agrobacterium tumefaciens CFBP5877.</title>
        <authorList>
            <person name="Huang Y.-Y."/>
            <person name="Chiang H.-Y."/>
            <person name="Chou L."/>
            <person name="Lai E.-M."/>
            <person name="Kuo C.-H."/>
        </authorList>
    </citation>
    <scope>NUCLEOTIDE SEQUENCE [LARGE SCALE GENOMIC DNA]</scope>
    <source>
        <strain evidence="5 6">CFBP5877</strain>
        <plasmid evidence="6">patcfbp5877b</plasmid>
    </source>
</reference>
<evidence type="ECO:0000313" key="5">
    <source>
        <dbReference type="EMBL" id="QCL82847.1"/>
    </source>
</evidence>
<dbReference type="Pfam" id="PF09084">
    <property type="entry name" value="NMT1"/>
    <property type="match status" value="1"/>
</dbReference>
<dbReference type="PANTHER" id="PTHR30024:SF47">
    <property type="entry name" value="TAURINE-BINDING PERIPLASMIC PROTEIN"/>
    <property type="match status" value="1"/>
</dbReference>
<dbReference type="Proteomes" id="UP000298579">
    <property type="component" value="Plasmid pAtCFBP5877b"/>
</dbReference>
<dbReference type="Gene3D" id="3.40.190.10">
    <property type="entry name" value="Periplasmic binding protein-like II"/>
    <property type="match status" value="2"/>
</dbReference>
<dbReference type="SUPFAM" id="SSF53850">
    <property type="entry name" value="Periplasmic binding protein-like II"/>
    <property type="match status" value="1"/>
</dbReference>
<organism evidence="5 6">
    <name type="scientific">Agrobacterium tumefaciens</name>
    <dbReference type="NCBI Taxonomy" id="358"/>
    <lineage>
        <taxon>Bacteria</taxon>
        <taxon>Pseudomonadati</taxon>
        <taxon>Pseudomonadota</taxon>
        <taxon>Alphaproteobacteria</taxon>
        <taxon>Hyphomicrobiales</taxon>
        <taxon>Rhizobiaceae</taxon>
        <taxon>Rhizobium/Agrobacterium group</taxon>
        <taxon>Agrobacterium</taxon>
        <taxon>Agrobacterium tumefaciens complex</taxon>
    </lineage>
</organism>
<gene>
    <name evidence="5" type="ORF">CFBP5877_27515</name>
</gene>
<keyword evidence="3" id="KW-0732">Signal</keyword>
<keyword evidence="5" id="KW-0614">Plasmid</keyword>
<dbReference type="InterPro" id="IPR015168">
    <property type="entry name" value="SsuA/THI5"/>
</dbReference>
<dbReference type="EMBL" id="CP039900">
    <property type="protein sequence ID" value="QCL82847.1"/>
    <property type="molecule type" value="Genomic_DNA"/>
</dbReference>
<sequence length="366" mass="39099">MSCFGLKRFSPLTLQVSVLAIRRSCKRRQSMDEQHSSSQRWTMAVRFLTLSLFFTLAFAAFAGPGQAQEKTKFRFGVLYSNPLAALIAVERGYFKEEGIDVELVPVQNGPAAIAAATSGAVDVTFGDILAWSSGLSNGFTNVKLLLPGTYNGSSDLLVGPKSSLRVASDFVGKRIGVPPAPTFGLSVRIWLEAAGVDPSSVKQVIIPTNGDGQALARGDVDAVLTFEPASSRLVLEQGAVSLGDTTEKAAPEGATFTAYYANENFAKTNPELLARIARAINRVVADEKNITIKERALILGKYSGIDLVELDKAVPGLIDRIRFGKFQTKPVNIAATQAWLDRAAKFGGVPASVDITPHILSPALGK</sequence>
<geneLocation type="plasmid" evidence="6">
    <name>patcfbp5877b</name>
</geneLocation>
<dbReference type="GO" id="GO:0042918">
    <property type="term" value="P:alkanesulfonate transmembrane transport"/>
    <property type="evidence" value="ECO:0007669"/>
    <property type="project" value="TreeGrafter"/>
</dbReference>
<feature type="domain" description="SsuA/THI5-like" evidence="4">
    <location>
        <begin position="85"/>
        <end position="282"/>
    </location>
</feature>
<evidence type="ECO:0000259" key="4">
    <source>
        <dbReference type="Pfam" id="PF09084"/>
    </source>
</evidence>
<evidence type="ECO:0000256" key="2">
    <source>
        <dbReference type="ARBA" id="ARBA00010742"/>
    </source>
</evidence>
<comment type="similarity">
    <text evidence="2">Belongs to the bacterial solute-binding protein SsuA/TauA family.</text>
</comment>
<protein>
    <submittedName>
        <fullName evidence="5">ABC transporter substrate-binding protein</fullName>
    </submittedName>
</protein>